<dbReference type="GO" id="GO:0016491">
    <property type="term" value="F:oxidoreductase activity"/>
    <property type="evidence" value="ECO:0007669"/>
    <property type="project" value="UniProtKB-KW"/>
</dbReference>
<dbReference type="InterPro" id="IPR013328">
    <property type="entry name" value="6PGD_dom2"/>
</dbReference>
<gene>
    <name evidence="5" type="ORF">FB559_4068</name>
</gene>
<dbReference type="PANTHER" id="PTHR43580">
    <property type="entry name" value="OXIDOREDUCTASE GLYR1-RELATED"/>
    <property type="match status" value="1"/>
</dbReference>
<protein>
    <submittedName>
        <fullName evidence="5">3-hydroxyisobutyrate dehydrogenase-like beta-hydroxyacid dehydrogenase</fullName>
    </submittedName>
</protein>
<feature type="domain" description="NADPH-dependent reductive aminase-like C-terminal" evidence="4">
    <location>
        <begin position="169"/>
        <end position="293"/>
    </location>
</feature>
<dbReference type="InterPro" id="IPR036291">
    <property type="entry name" value="NAD(P)-bd_dom_sf"/>
</dbReference>
<dbReference type="AlphaFoldDB" id="A0A543CMX0"/>
<organism evidence="5 6">
    <name type="scientific">Actinoallomurus bryophytorum</name>
    <dbReference type="NCBI Taxonomy" id="1490222"/>
    <lineage>
        <taxon>Bacteria</taxon>
        <taxon>Bacillati</taxon>
        <taxon>Actinomycetota</taxon>
        <taxon>Actinomycetes</taxon>
        <taxon>Streptosporangiales</taxon>
        <taxon>Thermomonosporaceae</taxon>
        <taxon>Actinoallomurus</taxon>
    </lineage>
</organism>
<dbReference type="InterPro" id="IPR006115">
    <property type="entry name" value="6PGDH_NADP-bd"/>
</dbReference>
<keyword evidence="6" id="KW-1185">Reference proteome</keyword>
<feature type="domain" description="6-phosphogluconate dehydrogenase NADP-binding" evidence="3">
    <location>
        <begin position="14"/>
        <end position="163"/>
    </location>
</feature>
<dbReference type="GO" id="GO:0050661">
    <property type="term" value="F:NADP binding"/>
    <property type="evidence" value="ECO:0007669"/>
    <property type="project" value="InterPro"/>
</dbReference>
<evidence type="ECO:0000313" key="5">
    <source>
        <dbReference type="EMBL" id="TQL98442.1"/>
    </source>
</evidence>
<comment type="similarity">
    <text evidence="1">Belongs to the HIBADH-related family.</text>
</comment>
<evidence type="ECO:0000259" key="4">
    <source>
        <dbReference type="Pfam" id="PF21761"/>
    </source>
</evidence>
<dbReference type="Gene3D" id="1.10.1040.10">
    <property type="entry name" value="N-(1-d-carboxylethyl)-l-norvaline Dehydrogenase, domain 2"/>
    <property type="match status" value="1"/>
</dbReference>
<evidence type="ECO:0000256" key="2">
    <source>
        <dbReference type="ARBA" id="ARBA00023002"/>
    </source>
</evidence>
<dbReference type="Proteomes" id="UP000316096">
    <property type="component" value="Unassembled WGS sequence"/>
</dbReference>
<comment type="caution">
    <text evidence="5">The sequence shown here is derived from an EMBL/GenBank/DDBJ whole genome shotgun (WGS) entry which is preliminary data.</text>
</comment>
<dbReference type="PANTHER" id="PTHR43580:SF2">
    <property type="entry name" value="CYTOKINE-LIKE NUCLEAR FACTOR N-PAC"/>
    <property type="match status" value="1"/>
</dbReference>
<dbReference type="InterPro" id="IPR015815">
    <property type="entry name" value="HIBADH-related"/>
</dbReference>
<dbReference type="Pfam" id="PF21761">
    <property type="entry name" value="RedAm-like_C"/>
    <property type="match status" value="1"/>
</dbReference>
<dbReference type="SUPFAM" id="SSF51735">
    <property type="entry name" value="NAD(P)-binding Rossmann-fold domains"/>
    <property type="match status" value="1"/>
</dbReference>
<dbReference type="PIRSF" id="PIRSF000103">
    <property type="entry name" value="HIBADH"/>
    <property type="match status" value="1"/>
</dbReference>
<proteinExistence type="inferred from homology"/>
<dbReference type="InterPro" id="IPR051265">
    <property type="entry name" value="HIBADH-related_NP60_sf"/>
</dbReference>
<dbReference type="Gene3D" id="3.40.50.720">
    <property type="entry name" value="NAD(P)-binding Rossmann-like Domain"/>
    <property type="match status" value="1"/>
</dbReference>
<name>A0A543CMX0_9ACTN</name>
<reference evidence="5 6" key="1">
    <citation type="submission" date="2019-06" db="EMBL/GenBank/DDBJ databases">
        <title>Sequencing the genomes of 1000 actinobacteria strains.</title>
        <authorList>
            <person name="Klenk H.-P."/>
        </authorList>
    </citation>
    <scope>NUCLEOTIDE SEQUENCE [LARGE SCALE GENOMIC DNA]</scope>
    <source>
        <strain evidence="5 6">DSM 102200</strain>
    </source>
</reference>
<evidence type="ECO:0000256" key="1">
    <source>
        <dbReference type="ARBA" id="ARBA00009080"/>
    </source>
</evidence>
<accession>A0A543CMX0</accession>
<dbReference type="EMBL" id="VFOZ01000001">
    <property type="protein sequence ID" value="TQL98442.1"/>
    <property type="molecule type" value="Genomic_DNA"/>
</dbReference>
<dbReference type="RefSeq" id="WP_141957040.1">
    <property type="nucleotide sequence ID" value="NZ_VFOZ01000001.1"/>
</dbReference>
<sequence>MPNNTIESRPDSTLTVLGLGPMGRAFAAAAVAAGRSTVIWNRTPDKAHTLVAQGATLAPTAADAVRQASLVICCVMNYDVLQAIVGDVADWSATTLVNLTSGHSDEARAMAVWAGEREIPYLEGAILTPAPTIGTPSASILYCGPEPVFTRSRTTLETFSPSGIYLGDDYGTAAAYEMALLDLFAMTIGGLAHSFAMATTEGITPTAFARFAKGIGNLLPDMIDGFAGQLLEGRFPGNTSSIASAGSAITHVAEASEARGMDTGPLHAVQAIIDRAITAGHGHDGYPRLAQILTPAGASSRARS</sequence>
<evidence type="ECO:0000313" key="6">
    <source>
        <dbReference type="Proteomes" id="UP000316096"/>
    </source>
</evidence>
<keyword evidence="2" id="KW-0560">Oxidoreductase</keyword>
<evidence type="ECO:0000259" key="3">
    <source>
        <dbReference type="Pfam" id="PF03446"/>
    </source>
</evidence>
<dbReference type="Pfam" id="PF03446">
    <property type="entry name" value="NAD_binding_2"/>
    <property type="match status" value="1"/>
</dbReference>
<dbReference type="OrthoDB" id="4535742at2"/>
<dbReference type="InterPro" id="IPR048666">
    <property type="entry name" value="RedAm-like_C"/>
</dbReference>